<comment type="caution">
    <text evidence="1">The sequence shown here is derived from an EMBL/GenBank/DDBJ whole genome shotgun (WGS) entry which is preliminary data.</text>
</comment>
<accession>A0A918QUP6</accession>
<reference evidence="1" key="2">
    <citation type="submission" date="2020-09" db="EMBL/GenBank/DDBJ databases">
        <authorList>
            <person name="Sun Q."/>
            <person name="Ohkuma M."/>
        </authorList>
    </citation>
    <scope>NUCLEOTIDE SEQUENCE</scope>
    <source>
        <strain evidence="1">JCM 5016</strain>
    </source>
</reference>
<protein>
    <recommendedName>
        <fullName evidence="3">Endonuclease/exonuclease/phosphatase domain-containing protein</fullName>
    </recommendedName>
</protein>
<proteinExistence type="predicted"/>
<name>A0A918QUP6_9ACTN</name>
<organism evidence="1 2">
    <name type="scientific">Streptomyces echinoruber</name>
    <dbReference type="NCBI Taxonomy" id="68898"/>
    <lineage>
        <taxon>Bacteria</taxon>
        <taxon>Bacillati</taxon>
        <taxon>Actinomycetota</taxon>
        <taxon>Actinomycetes</taxon>
        <taxon>Kitasatosporales</taxon>
        <taxon>Streptomycetaceae</taxon>
        <taxon>Streptomyces</taxon>
    </lineage>
</organism>
<evidence type="ECO:0008006" key="3">
    <source>
        <dbReference type="Google" id="ProtNLM"/>
    </source>
</evidence>
<dbReference type="Gene3D" id="3.60.10.10">
    <property type="entry name" value="Endonuclease/exonuclease/phosphatase"/>
    <property type="match status" value="1"/>
</dbReference>
<sequence>MNDTIRLGLVNLEHDGGPEETPGVLPDRWRTTYEQVLKPRRLDWLGMTELTYSQSRPDATEPEKAAADRRWRAAQEMLGMRGFRAEMGQGRNPTGVLIRESTFRVRAQRHHPRVFRTPPAHVVLTLPDAPDVPILSAAFHSSFCSPVGRQAEAYELTALVDKVKAQHGADPGRSWAACWLLGDTNEYPLPAGEQVPQIDWDSPAVTDVVHRRHRALKRPDGSWQSCTFLDELLHDCGMHDAARYAAHHLGQSGALAATAGANRPDQGGASRIDRAYLDAWSVQAVETVTVLDMTGLSDHHALIVELSRRKLAEGLRRHYPPLPPGIPAA</sequence>
<dbReference type="InterPro" id="IPR036691">
    <property type="entry name" value="Endo/exonu/phosph_ase_sf"/>
</dbReference>
<keyword evidence="2" id="KW-1185">Reference proteome</keyword>
<dbReference type="SUPFAM" id="SSF56219">
    <property type="entry name" value="DNase I-like"/>
    <property type="match status" value="1"/>
</dbReference>
<reference evidence="1" key="1">
    <citation type="journal article" date="2014" name="Int. J. Syst. Evol. Microbiol.">
        <title>Complete genome sequence of Corynebacterium casei LMG S-19264T (=DSM 44701T), isolated from a smear-ripened cheese.</title>
        <authorList>
            <consortium name="US DOE Joint Genome Institute (JGI-PGF)"/>
            <person name="Walter F."/>
            <person name="Albersmeier A."/>
            <person name="Kalinowski J."/>
            <person name="Ruckert C."/>
        </authorList>
    </citation>
    <scope>NUCLEOTIDE SEQUENCE</scope>
    <source>
        <strain evidence="1">JCM 5016</strain>
    </source>
</reference>
<evidence type="ECO:0000313" key="1">
    <source>
        <dbReference type="EMBL" id="GGZ73507.1"/>
    </source>
</evidence>
<dbReference type="RefSeq" id="WP_190055949.1">
    <property type="nucleotide sequence ID" value="NZ_BMWH01000002.1"/>
</dbReference>
<evidence type="ECO:0000313" key="2">
    <source>
        <dbReference type="Proteomes" id="UP000623010"/>
    </source>
</evidence>
<dbReference type="EMBL" id="BMWH01000002">
    <property type="protein sequence ID" value="GGZ73507.1"/>
    <property type="molecule type" value="Genomic_DNA"/>
</dbReference>
<dbReference type="AlphaFoldDB" id="A0A918QUP6"/>
<dbReference type="Proteomes" id="UP000623010">
    <property type="component" value="Unassembled WGS sequence"/>
</dbReference>
<gene>
    <name evidence="1" type="ORF">GCM10010389_08900</name>
</gene>